<dbReference type="NCBIfam" id="TIGR00079">
    <property type="entry name" value="pept_deformyl"/>
    <property type="match status" value="1"/>
</dbReference>
<evidence type="ECO:0000256" key="1">
    <source>
        <dbReference type="ARBA" id="ARBA00010759"/>
    </source>
</evidence>
<evidence type="ECO:0000256" key="2">
    <source>
        <dbReference type="HAMAP-Rule" id="MF_00163"/>
    </source>
</evidence>
<gene>
    <name evidence="2" type="primary">def</name>
    <name evidence="3" type="ORF">A3C59_01850</name>
</gene>
<dbReference type="PIRSF" id="PIRSF004749">
    <property type="entry name" value="Pep_def"/>
    <property type="match status" value="1"/>
</dbReference>
<evidence type="ECO:0000313" key="3">
    <source>
        <dbReference type="EMBL" id="OGE32928.1"/>
    </source>
</evidence>
<feature type="binding site" evidence="2">
    <location>
        <position position="135"/>
    </location>
    <ligand>
        <name>Fe cation</name>
        <dbReference type="ChEBI" id="CHEBI:24875"/>
    </ligand>
</feature>
<comment type="catalytic activity">
    <reaction evidence="2">
        <text>N-terminal N-formyl-L-methionyl-[peptide] + H2O = N-terminal L-methionyl-[peptide] + formate</text>
        <dbReference type="Rhea" id="RHEA:24420"/>
        <dbReference type="Rhea" id="RHEA-COMP:10639"/>
        <dbReference type="Rhea" id="RHEA-COMP:10640"/>
        <dbReference type="ChEBI" id="CHEBI:15377"/>
        <dbReference type="ChEBI" id="CHEBI:15740"/>
        <dbReference type="ChEBI" id="CHEBI:49298"/>
        <dbReference type="ChEBI" id="CHEBI:64731"/>
        <dbReference type="EC" id="3.5.1.88"/>
    </reaction>
</comment>
<organism evidence="3 4">
    <name type="scientific">Candidatus Daviesbacteria bacterium RIFCSPHIGHO2_02_FULL_36_13</name>
    <dbReference type="NCBI Taxonomy" id="1797768"/>
    <lineage>
        <taxon>Bacteria</taxon>
        <taxon>Candidatus Daviesiibacteriota</taxon>
    </lineage>
</organism>
<keyword evidence="2" id="KW-0479">Metal-binding</keyword>
<sequence length="171" mass="19334">MQVVKAPNPALRVQTKQVKKITPGLKTTLKEMIKLTKTFKDPEGVGLASTQVSLNEAFFVVKDKEKFISVINPKVISASKKTKLYFEGCLSTPNIWGEVKRHIGIKVSFMDETGKLQTKALKGILAWIFQHEIDHINGIIFQDRVLEQKGKFYKFTGKDKTGTDTFEEMTI</sequence>
<dbReference type="GO" id="GO:0042586">
    <property type="term" value="F:peptide deformylase activity"/>
    <property type="evidence" value="ECO:0007669"/>
    <property type="project" value="UniProtKB-UniRule"/>
</dbReference>
<comment type="similarity">
    <text evidence="1 2">Belongs to the polypeptide deformylase family.</text>
</comment>
<dbReference type="PRINTS" id="PR01576">
    <property type="entry name" value="PDEFORMYLASE"/>
</dbReference>
<dbReference type="EC" id="3.5.1.88" evidence="2"/>
<protein>
    <recommendedName>
        <fullName evidence="2">Peptide deformylase</fullName>
        <shortName evidence="2">PDF</shortName>
        <ecNumber evidence="2">3.5.1.88</ecNumber>
    </recommendedName>
    <alternativeName>
        <fullName evidence="2">Polypeptide deformylase</fullName>
    </alternativeName>
</protein>
<comment type="caution">
    <text evidence="3">The sequence shown here is derived from an EMBL/GenBank/DDBJ whole genome shotgun (WGS) entry which is preliminary data.</text>
</comment>
<dbReference type="HAMAP" id="MF_00163">
    <property type="entry name" value="Pep_deformylase"/>
    <property type="match status" value="1"/>
</dbReference>
<comment type="cofactor">
    <cofactor evidence="2">
        <name>Fe(2+)</name>
        <dbReference type="ChEBI" id="CHEBI:29033"/>
    </cofactor>
    <text evidence="2">Binds 1 Fe(2+) ion.</text>
</comment>
<keyword evidence="2" id="KW-0378">Hydrolase</keyword>
<dbReference type="InterPro" id="IPR023635">
    <property type="entry name" value="Peptide_deformylase"/>
</dbReference>
<dbReference type="EMBL" id="MFCV01000019">
    <property type="protein sequence ID" value="OGE32928.1"/>
    <property type="molecule type" value="Genomic_DNA"/>
</dbReference>
<keyword evidence="2" id="KW-0648">Protein biosynthesis</keyword>
<feature type="binding site" evidence="2">
    <location>
        <position position="89"/>
    </location>
    <ligand>
        <name>Fe cation</name>
        <dbReference type="ChEBI" id="CHEBI:24875"/>
    </ligand>
</feature>
<proteinExistence type="inferred from homology"/>
<dbReference type="STRING" id="1797768.A3C59_01850"/>
<comment type="function">
    <text evidence="2">Removes the formyl group from the N-terminal Met of newly synthesized proteins. Requires at least a dipeptide for an efficient rate of reaction. N-terminal L-methionine is a prerequisite for activity but the enzyme has broad specificity at other positions.</text>
</comment>
<keyword evidence="2" id="KW-0408">Iron</keyword>
<dbReference type="Gene3D" id="3.90.45.10">
    <property type="entry name" value="Peptide deformylase"/>
    <property type="match status" value="1"/>
</dbReference>
<dbReference type="PANTHER" id="PTHR10458">
    <property type="entry name" value="PEPTIDE DEFORMYLASE"/>
    <property type="match status" value="1"/>
</dbReference>
<accession>A0A1F5JWE3</accession>
<name>A0A1F5JWE3_9BACT</name>
<dbReference type="AlphaFoldDB" id="A0A1F5JWE3"/>
<dbReference type="InterPro" id="IPR036821">
    <property type="entry name" value="Peptide_deformylase_sf"/>
</dbReference>
<reference evidence="3 4" key="1">
    <citation type="journal article" date="2016" name="Nat. Commun.">
        <title>Thousands of microbial genomes shed light on interconnected biogeochemical processes in an aquifer system.</title>
        <authorList>
            <person name="Anantharaman K."/>
            <person name="Brown C.T."/>
            <person name="Hug L.A."/>
            <person name="Sharon I."/>
            <person name="Castelle C.J."/>
            <person name="Probst A.J."/>
            <person name="Thomas B.C."/>
            <person name="Singh A."/>
            <person name="Wilkins M.J."/>
            <person name="Karaoz U."/>
            <person name="Brodie E.L."/>
            <person name="Williams K.H."/>
            <person name="Hubbard S.S."/>
            <person name="Banfield J.F."/>
        </authorList>
    </citation>
    <scope>NUCLEOTIDE SEQUENCE [LARGE SCALE GENOMIC DNA]</scope>
</reference>
<feature type="active site" evidence="2">
    <location>
        <position position="132"/>
    </location>
</feature>
<dbReference type="GO" id="GO:0006412">
    <property type="term" value="P:translation"/>
    <property type="evidence" value="ECO:0007669"/>
    <property type="project" value="UniProtKB-UniRule"/>
</dbReference>
<dbReference type="SUPFAM" id="SSF56420">
    <property type="entry name" value="Peptide deformylase"/>
    <property type="match status" value="1"/>
</dbReference>
<feature type="binding site" evidence="2">
    <location>
        <position position="131"/>
    </location>
    <ligand>
        <name>Fe cation</name>
        <dbReference type="ChEBI" id="CHEBI:24875"/>
    </ligand>
</feature>
<dbReference type="PANTHER" id="PTHR10458:SF22">
    <property type="entry name" value="PEPTIDE DEFORMYLASE"/>
    <property type="match status" value="1"/>
</dbReference>
<dbReference type="Pfam" id="PF01327">
    <property type="entry name" value="Pep_deformylase"/>
    <property type="match status" value="1"/>
</dbReference>
<dbReference type="Proteomes" id="UP000176902">
    <property type="component" value="Unassembled WGS sequence"/>
</dbReference>
<evidence type="ECO:0000313" key="4">
    <source>
        <dbReference type="Proteomes" id="UP000176902"/>
    </source>
</evidence>
<dbReference type="GO" id="GO:0046872">
    <property type="term" value="F:metal ion binding"/>
    <property type="evidence" value="ECO:0007669"/>
    <property type="project" value="UniProtKB-KW"/>
</dbReference>
<dbReference type="CDD" id="cd00487">
    <property type="entry name" value="Pep_deformylase"/>
    <property type="match status" value="1"/>
</dbReference>